<dbReference type="SUPFAM" id="SSF53167">
    <property type="entry name" value="Purine and uridine phosphorylases"/>
    <property type="match status" value="1"/>
</dbReference>
<dbReference type="SMART" id="SM00028">
    <property type="entry name" value="TPR"/>
    <property type="match status" value="4"/>
</dbReference>
<dbReference type="InterPro" id="IPR053137">
    <property type="entry name" value="NLR-like"/>
</dbReference>
<dbReference type="InterPro" id="IPR027417">
    <property type="entry name" value="P-loop_NTPase"/>
</dbReference>
<name>A0ABR4IJW6_9EURO</name>
<dbReference type="InterPro" id="IPR041664">
    <property type="entry name" value="AAA_16"/>
</dbReference>
<dbReference type="InterPro" id="IPR019734">
    <property type="entry name" value="TPR_rpt"/>
</dbReference>
<reference evidence="5 6" key="1">
    <citation type="submission" date="2024-07" db="EMBL/GenBank/DDBJ databases">
        <title>Section-level genome sequencing and comparative genomics of Aspergillus sections Usti and Cavernicolus.</title>
        <authorList>
            <consortium name="Lawrence Berkeley National Laboratory"/>
            <person name="Nybo J.L."/>
            <person name="Vesth T.C."/>
            <person name="Theobald S."/>
            <person name="Frisvad J.C."/>
            <person name="Larsen T.O."/>
            <person name="Kjaerboelling I."/>
            <person name="Rothschild-Mancinelli K."/>
            <person name="Lyhne E.K."/>
            <person name="Kogle M.E."/>
            <person name="Barry K."/>
            <person name="Clum A."/>
            <person name="Na H."/>
            <person name="Ledsgaard L."/>
            <person name="Lin J."/>
            <person name="Lipzen A."/>
            <person name="Kuo A."/>
            <person name="Riley R."/>
            <person name="Mondo S."/>
            <person name="Labutti K."/>
            <person name="Haridas S."/>
            <person name="Pangalinan J."/>
            <person name="Salamov A.A."/>
            <person name="Simmons B.A."/>
            <person name="Magnuson J.K."/>
            <person name="Chen J."/>
            <person name="Drula E."/>
            <person name="Henrissat B."/>
            <person name="Wiebenga A."/>
            <person name="Lubbers R.J."/>
            <person name="Gomes A.C."/>
            <person name="Makela M.R."/>
            <person name="Stajich J."/>
            <person name="Grigoriev I.V."/>
            <person name="Mortensen U.H."/>
            <person name="De Vries R.P."/>
            <person name="Baker S.E."/>
            <person name="Andersen M.R."/>
        </authorList>
    </citation>
    <scope>NUCLEOTIDE SEQUENCE [LARGE SCALE GENOMIC DNA]</scope>
    <source>
        <strain evidence="5 6">CBS 123904</strain>
    </source>
</reference>
<organism evidence="5 6">
    <name type="scientific">Aspergillus pseudoustus</name>
    <dbReference type="NCBI Taxonomy" id="1810923"/>
    <lineage>
        <taxon>Eukaryota</taxon>
        <taxon>Fungi</taxon>
        <taxon>Dikarya</taxon>
        <taxon>Ascomycota</taxon>
        <taxon>Pezizomycotina</taxon>
        <taxon>Eurotiomycetes</taxon>
        <taxon>Eurotiomycetidae</taxon>
        <taxon>Eurotiales</taxon>
        <taxon>Aspergillaceae</taxon>
        <taxon>Aspergillus</taxon>
        <taxon>Aspergillus subgen. Nidulantes</taxon>
    </lineage>
</organism>
<dbReference type="EMBL" id="JBFXLU010000377">
    <property type="protein sequence ID" value="KAL2828076.1"/>
    <property type="molecule type" value="Genomic_DNA"/>
</dbReference>
<dbReference type="Pfam" id="PF25000">
    <property type="entry name" value="DUF7779"/>
    <property type="match status" value="1"/>
</dbReference>
<dbReference type="PROSITE" id="PS50005">
    <property type="entry name" value="TPR"/>
    <property type="match status" value="1"/>
</dbReference>
<dbReference type="InterPro" id="IPR011990">
    <property type="entry name" value="TPR-like_helical_dom_sf"/>
</dbReference>
<dbReference type="SUPFAM" id="SSF52540">
    <property type="entry name" value="P-loop containing nucleoside triphosphate hydrolases"/>
    <property type="match status" value="1"/>
</dbReference>
<dbReference type="InterPro" id="IPR035994">
    <property type="entry name" value="Nucleoside_phosphorylase_sf"/>
</dbReference>
<evidence type="ECO:0000259" key="3">
    <source>
        <dbReference type="Pfam" id="PF13191"/>
    </source>
</evidence>
<dbReference type="Pfam" id="PF13424">
    <property type="entry name" value="TPR_12"/>
    <property type="match status" value="2"/>
</dbReference>
<dbReference type="PRINTS" id="PR00364">
    <property type="entry name" value="DISEASERSIST"/>
</dbReference>
<evidence type="ECO:0000313" key="6">
    <source>
        <dbReference type="Proteomes" id="UP001610446"/>
    </source>
</evidence>
<dbReference type="Gene3D" id="3.40.50.300">
    <property type="entry name" value="P-loop containing nucleotide triphosphate hydrolases"/>
    <property type="match status" value="1"/>
</dbReference>
<dbReference type="Pfam" id="PF13191">
    <property type="entry name" value="AAA_16"/>
    <property type="match status" value="1"/>
</dbReference>
<feature type="domain" description="Orc1-like AAA ATPase" evidence="3">
    <location>
        <begin position="351"/>
        <end position="486"/>
    </location>
</feature>
<dbReference type="CDD" id="cd09008">
    <property type="entry name" value="MTAN"/>
    <property type="match status" value="1"/>
</dbReference>
<feature type="repeat" description="TPR" evidence="1">
    <location>
        <begin position="764"/>
        <end position="797"/>
    </location>
</feature>
<feature type="domain" description="Nucleoside phosphorylase" evidence="2">
    <location>
        <begin position="14"/>
        <end position="305"/>
    </location>
</feature>
<comment type="caution">
    <text evidence="5">The sequence shown here is derived from an EMBL/GenBank/DDBJ whole genome shotgun (WGS) entry which is preliminary data.</text>
</comment>
<evidence type="ECO:0008006" key="7">
    <source>
        <dbReference type="Google" id="ProtNLM"/>
    </source>
</evidence>
<evidence type="ECO:0000259" key="4">
    <source>
        <dbReference type="Pfam" id="PF25000"/>
    </source>
</evidence>
<feature type="domain" description="DUF7779" evidence="4">
    <location>
        <begin position="616"/>
        <end position="705"/>
    </location>
</feature>
<protein>
    <recommendedName>
        <fullName evidence="7">Nucleoside phosphorylase domain-containing protein</fullName>
    </recommendedName>
</protein>
<dbReference type="InterPro" id="IPR056681">
    <property type="entry name" value="DUF7779"/>
</dbReference>
<proteinExistence type="predicted"/>
<gene>
    <name evidence="5" type="ORF">BJY01DRAFT_241007</name>
</gene>
<keyword evidence="6" id="KW-1185">Reference proteome</keyword>
<dbReference type="SUPFAM" id="SSF48452">
    <property type="entry name" value="TPR-like"/>
    <property type="match status" value="1"/>
</dbReference>
<evidence type="ECO:0000256" key="1">
    <source>
        <dbReference type="PROSITE-ProRule" id="PRU00339"/>
    </source>
</evidence>
<dbReference type="Gene3D" id="1.25.40.10">
    <property type="entry name" value="Tetratricopeptide repeat domain"/>
    <property type="match status" value="1"/>
</dbReference>
<accession>A0ABR4IJW6</accession>
<dbReference type="PANTHER" id="PTHR46082:SF6">
    <property type="entry name" value="AAA+ ATPASE DOMAIN-CONTAINING PROTEIN-RELATED"/>
    <property type="match status" value="1"/>
</dbReference>
<dbReference type="Pfam" id="PF13374">
    <property type="entry name" value="TPR_10"/>
    <property type="match status" value="1"/>
</dbReference>
<keyword evidence="1" id="KW-0802">TPR repeat</keyword>
<dbReference type="Pfam" id="PF01048">
    <property type="entry name" value="PNP_UDP_1"/>
    <property type="match status" value="1"/>
</dbReference>
<evidence type="ECO:0000259" key="2">
    <source>
        <dbReference type="Pfam" id="PF01048"/>
    </source>
</evidence>
<dbReference type="PANTHER" id="PTHR46082">
    <property type="entry name" value="ATP/GTP-BINDING PROTEIN-RELATED"/>
    <property type="match status" value="1"/>
</dbReference>
<evidence type="ECO:0000313" key="5">
    <source>
        <dbReference type="EMBL" id="KAL2828076.1"/>
    </source>
</evidence>
<dbReference type="Proteomes" id="UP001610446">
    <property type="component" value="Unassembled WGS sequence"/>
</dbReference>
<dbReference type="Gene3D" id="3.40.50.1580">
    <property type="entry name" value="Nucleoside phosphorylase domain"/>
    <property type="match status" value="1"/>
</dbReference>
<dbReference type="InterPro" id="IPR000845">
    <property type="entry name" value="Nucleoside_phosphorylase_d"/>
</dbReference>
<sequence>MSQRNSLVHDDYTVGWISALPIEMAAAQALLDEVHPSLPVPRHDHNAYTLGRIGEHNVIIACLPSGIYGSTSATAVATRLRSSFPSIRFGLMVGIGGGVPNSDADIRLGDVVVSKPTDTHGGVVQYDFGKAMTREKGFQRVGMLNGPPQVLLAAIAKLQAMHLTQARRFLGFVEELESTLPSDRQAPFARPAAKDRLYMADYKHVNLKNMTCRNCDPNKLVARSPRNQSELPVIHYGLIASGNQVVKDAEIRDKICGELGAYCLEMEAAGLMNDYPCLVVRGICDYADSHKNKSWQGYAAATAAAFAKELLLVVPDTQKQKREAAQDVALTETDARFRIPLDLRNVPAIQKFIGREDELERLWQGLRPDCSPIRKVGVLHGLGGIGKTQLAARFARVHKDHFSGIFWLNAKDRSALMQSLATAWSRVPHRADTACTPNNDGATQIRISNDDDLNQRAQTMLKWLTTEGNARWLLIYDNVDQFSEDISDFFPVADHGSIIITTRLLRLAELGTGFPIHKLDPENATRLLFGSAGWNAQKHDPNEPDPGVTALISRLDGLPLAITIAGSYIRQSGVSVAQYLRFYTESWEDLMVQTPQSQYYAHGNLLTTWLITYNEIRKCHPASAQLLLLLAIFDNRDIWFELIKNCGHTSNLPSWFVNSLRSELAFLATLKPLIAFSLVETKQEGGSYSMHPVVQDWCLSVLHENDSLRNVDEFKVMALTAVSYLPPPTTEIEHSKLQQRLISHADQMRWHIARWKMPDEPEIYTAIHDLGCLYLAQGKLKEARDLYERALTGKEKLLGLTDISTLETVNNLGLVYTNRGELQKAEKMCQRAVAGREQALGRGHISTLHAVNNLGFLYTRQDNSLEARRLYKRALAGFDKELGPGNISSLDMINNLGLLYTRDNKWQPAEMMYQQALAGFEKALGSAHTSTLITVYNLGSLYEAQGNLEEARHANEV</sequence>